<name>A0A521CXS9_9FLAO</name>
<keyword evidence="1" id="KW-0812">Transmembrane</keyword>
<dbReference type="EMBL" id="WKKG01000001">
    <property type="protein sequence ID" value="MRX67021.1"/>
    <property type="molecule type" value="Genomic_DNA"/>
</dbReference>
<dbReference type="InterPro" id="IPR002656">
    <property type="entry name" value="Acyl_transf_3_dom"/>
</dbReference>
<dbReference type="Proteomes" id="UP000317289">
    <property type="component" value="Unassembled WGS sequence"/>
</dbReference>
<dbReference type="RefSeq" id="WP_142450585.1">
    <property type="nucleotide sequence ID" value="NZ_FXTA01000002.1"/>
</dbReference>
<organism evidence="4 5">
    <name type="scientific">Flavobacterium resistens</name>
    <dbReference type="NCBI Taxonomy" id="443612"/>
    <lineage>
        <taxon>Bacteria</taxon>
        <taxon>Pseudomonadati</taxon>
        <taxon>Bacteroidota</taxon>
        <taxon>Flavobacteriia</taxon>
        <taxon>Flavobacteriales</taxon>
        <taxon>Flavobacteriaceae</taxon>
        <taxon>Flavobacterium</taxon>
    </lineage>
</organism>
<keyword evidence="1" id="KW-1133">Transmembrane helix</keyword>
<dbReference type="Pfam" id="PF01757">
    <property type="entry name" value="Acyl_transf_3"/>
    <property type="match status" value="1"/>
</dbReference>
<feature type="domain" description="Acyltransferase 3" evidence="2">
    <location>
        <begin position="15"/>
        <end position="333"/>
    </location>
</feature>
<feature type="transmembrane region" description="Helical" evidence="1">
    <location>
        <begin position="173"/>
        <end position="191"/>
    </location>
</feature>
<dbReference type="GO" id="GO:0016747">
    <property type="term" value="F:acyltransferase activity, transferring groups other than amino-acyl groups"/>
    <property type="evidence" value="ECO:0007669"/>
    <property type="project" value="InterPro"/>
</dbReference>
<feature type="transmembrane region" description="Helical" evidence="1">
    <location>
        <begin position="146"/>
        <end position="166"/>
    </location>
</feature>
<feature type="transmembrane region" description="Helical" evidence="1">
    <location>
        <begin position="319"/>
        <end position="339"/>
    </location>
</feature>
<dbReference type="EMBL" id="FXTA01000002">
    <property type="protein sequence ID" value="SMO63470.1"/>
    <property type="molecule type" value="Genomic_DNA"/>
</dbReference>
<protein>
    <submittedName>
        <fullName evidence="3">Acyltransferase family protein</fullName>
    </submittedName>
    <submittedName>
        <fullName evidence="4">Peptidoglycan/LPS O-acetylase OafA/YrhL, contains acyltransferase and SGNH-hydrolase domains</fullName>
    </submittedName>
</protein>
<feature type="transmembrane region" description="Helical" evidence="1">
    <location>
        <begin position="18"/>
        <end position="37"/>
    </location>
</feature>
<feature type="transmembrane region" description="Helical" evidence="1">
    <location>
        <begin position="87"/>
        <end position="105"/>
    </location>
</feature>
<dbReference type="PANTHER" id="PTHR23028:SF134">
    <property type="entry name" value="PUTATIVE (AFU_ORTHOLOGUE AFUA_4G08520)-RELATED"/>
    <property type="match status" value="1"/>
</dbReference>
<keyword evidence="4" id="KW-0808">Transferase</keyword>
<keyword evidence="4" id="KW-0378">Hydrolase</keyword>
<feature type="transmembrane region" description="Helical" evidence="1">
    <location>
        <begin position="230"/>
        <end position="248"/>
    </location>
</feature>
<feature type="transmembrane region" description="Helical" evidence="1">
    <location>
        <begin position="203"/>
        <end position="223"/>
    </location>
</feature>
<evidence type="ECO:0000313" key="5">
    <source>
        <dbReference type="Proteomes" id="UP000317289"/>
    </source>
</evidence>
<evidence type="ECO:0000259" key="2">
    <source>
        <dbReference type="Pfam" id="PF01757"/>
    </source>
</evidence>
<accession>A0A521CXS9</accession>
<gene>
    <name evidence="3" type="ORF">GJU42_03480</name>
    <name evidence="4" type="ORF">SAMN06265349_102953</name>
</gene>
<dbReference type="GO" id="GO:0016787">
    <property type="term" value="F:hydrolase activity"/>
    <property type="evidence" value="ECO:0007669"/>
    <property type="project" value="UniProtKB-KW"/>
</dbReference>
<feature type="transmembrane region" description="Helical" evidence="1">
    <location>
        <begin position="254"/>
        <end position="273"/>
    </location>
</feature>
<reference evidence="4 5" key="1">
    <citation type="submission" date="2017-05" db="EMBL/GenBank/DDBJ databases">
        <authorList>
            <person name="Varghese N."/>
            <person name="Submissions S."/>
        </authorList>
    </citation>
    <scope>NUCLEOTIDE SEQUENCE [LARGE SCALE GENOMIC DNA]</scope>
    <source>
        <strain evidence="4 5">DSM 19382</strain>
    </source>
</reference>
<dbReference type="AlphaFoldDB" id="A0A521CXS9"/>
<feature type="transmembrane region" description="Helical" evidence="1">
    <location>
        <begin position="285"/>
        <end position="307"/>
    </location>
</feature>
<evidence type="ECO:0000313" key="3">
    <source>
        <dbReference type="EMBL" id="MRX67021.1"/>
    </source>
</evidence>
<dbReference type="OrthoDB" id="9796461at2"/>
<reference evidence="3 6" key="2">
    <citation type="submission" date="2019-11" db="EMBL/GenBank/DDBJ databases">
        <title>Flavobacterium resistens genome.</title>
        <authorList>
            <person name="Wilson V.M."/>
            <person name="Newman J.D."/>
        </authorList>
    </citation>
    <scope>NUCLEOTIDE SEQUENCE [LARGE SCALE GENOMIC DNA]</scope>
    <source>
        <strain evidence="3 6">DSM 19382</strain>
    </source>
</reference>
<feature type="transmembrane region" description="Helical" evidence="1">
    <location>
        <begin position="44"/>
        <end position="67"/>
    </location>
</feature>
<dbReference type="PANTHER" id="PTHR23028">
    <property type="entry name" value="ACETYLTRANSFERASE"/>
    <property type="match status" value="1"/>
</dbReference>
<proteinExistence type="predicted"/>
<evidence type="ECO:0000313" key="6">
    <source>
        <dbReference type="Proteomes" id="UP000468990"/>
    </source>
</evidence>
<dbReference type="Proteomes" id="UP000468990">
    <property type="component" value="Unassembled WGS sequence"/>
</dbReference>
<evidence type="ECO:0000256" key="1">
    <source>
        <dbReference type="SAM" id="Phobius"/>
    </source>
</evidence>
<evidence type="ECO:0000313" key="4">
    <source>
        <dbReference type="EMBL" id="SMO63470.1"/>
    </source>
</evidence>
<sequence length="359" mass="41038">MTNFETIKPKQHFKILDGLRGVAAIAVVIYHFLEIAISDYSKNLFAHSFLAVDFFFCLSGFVIAYAYDDRIAKIGIVEFFKLRLIRLHPLVVLGSILGLIGYFVLPYGDIANRSISEVLLLFICSLLLIPLPIMKERYYNNFGLNAPAWSLFWEYIANIFYSIFLYRLSRKMILLLTCIAGIALVYVSYHAKGISGGWGGDTFWHGAARISYCFLAGMTVYRFKWIIPSKIGFLGLSLLLFPTFIYPFNQEFNFITEPLIVLFYFPFIIALGAGTETSKNTEKVCVFSGNISYPLYMTHYFAMWIFASYNQTYKFTGPTLYTVVFIGTLLLIGFAYLVMTYIDVPIRKYLTGKNKVQKA</sequence>
<keyword evidence="1" id="KW-0472">Membrane</keyword>
<keyword evidence="4" id="KW-0012">Acyltransferase</keyword>
<dbReference type="InterPro" id="IPR050879">
    <property type="entry name" value="Acyltransferase_3"/>
</dbReference>
<keyword evidence="6" id="KW-1185">Reference proteome</keyword>
<feature type="transmembrane region" description="Helical" evidence="1">
    <location>
        <begin position="117"/>
        <end position="134"/>
    </location>
</feature>